<evidence type="ECO:0000259" key="1">
    <source>
        <dbReference type="Pfam" id="PF08532"/>
    </source>
</evidence>
<dbReference type="InterPro" id="IPR017853">
    <property type="entry name" value="GH"/>
</dbReference>
<proteinExistence type="predicted"/>
<dbReference type="Gene3D" id="3.20.20.80">
    <property type="entry name" value="Glycosidases"/>
    <property type="match status" value="1"/>
</dbReference>
<dbReference type="SUPFAM" id="SSF51445">
    <property type="entry name" value="(Trans)glycosidases"/>
    <property type="match status" value="1"/>
</dbReference>
<dbReference type="GO" id="GO:0004565">
    <property type="term" value="F:beta-galactosidase activity"/>
    <property type="evidence" value="ECO:0007669"/>
    <property type="project" value="InterPro"/>
</dbReference>
<dbReference type="InterPro" id="IPR028212">
    <property type="entry name" value="GHL6"/>
</dbReference>
<sequence length="656" mass="71764">MLPRRTVHLDFHTGPKVPAVGAAFDAGTFARTFVEAHVESVTLFAKCHHGHLYYDTDRPERHPGLAKELHLLEEQVEALHREGLKAPIYLSMAVDEYAAELAPEWIALEPDGRQVRRSHGRFDPGWYVLDMSSPYQDYFTDQLAEVLTRFGTVDGIFLDMCWDQPSSSKWAVDGMRRAGLDPADAADRDRFARKVAHEYMGRFRDMVLPHLADDAPMSIWFNSRPKTALAEEIGFISHVEIEALPTGGWGYGYLPYVARFVRPLGLPALAHTGRFHKSWGDNGGLKTPAALKFECAQMLAYGLTAGVGDLLHPSGRLAPETYDLVGEAYAYLTLCEPHVEGGAHVKEVAVVMDPRLGDDPGSVGVGVVKALQQLRLQFDVIPPDAPVIDYRAVVVPETTPVSPEFAARLRHFMEAGGALLVSGAAAAAIGIEGVEIHEGEPLEGTFLRPAGQTDAFPHAMYEPTLRFTAADGADVLYDVVEPYFTRAWDAFSGHDYTPAGTGQPRYAAAIVSGRTAVTAAPIFTAYGRHAPLAYLRMLAEIFDRILPDPILQTGGPSHLEAMVVDTPDARVVHLLSFLASRQAEGLSPITFEVEGIDVMRDPFPLVGMELAVRSETAPSAVRLEPHGRDLPFTYENGYVRTTVDVPDGHGMVVIKA</sequence>
<protein>
    <recommendedName>
        <fullName evidence="1">Beta-galactosidase trimerisation domain-containing protein</fullName>
    </recommendedName>
</protein>
<dbReference type="Proteomes" id="UP000650628">
    <property type="component" value="Unassembled WGS sequence"/>
</dbReference>
<feature type="domain" description="Beta-galactosidase trimerisation" evidence="1">
    <location>
        <begin position="370"/>
        <end position="423"/>
    </location>
</feature>
<gene>
    <name evidence="2" type="ORF">Pmi06nite_64160</name>
</gene>
<dbReference type="Pfam" id="PF08532">
    <property type="entry name" value="Glyco_hydro_42M"/>
    <property type="match status" value="1"/>
</dbReference>
<evidence type="ECO:0000313" key="2">
    <source>
        <dbReference type="EMBL" id="GII32974.1"/>
    </source>
</evidence>
<dbReference type="CDD" id="cd03143">
    <property type="entry name" value="A4_beta-galactosidase_middle_domain"/>
    <property type="match status" value="1"/>
</dbReference>
<dbReference type="RefSeq" id="WP_203956834.1">
    <property type="nucleotide sequence ID" value="NZ_BOOO01000037.1"/>
</dbReference>
<dbReference type="InterPro" id="IPR029062">
    <property type="entry name" value="Class_I_gatase-like"/>
</dbReference>
<dbReference type="SUPFAM" id="SSF52317">
    <property type="entry name" value="Class I glutamine amidotransferase-like"/>
    <property type="match status" value="1"/>
</dbReference>
<dbReference type="Pfam" id="PF14871">
    <property type="entry name" value="GHL6"/>
    <property type="match status" value="1"/>
</dbReference>
<organism evidence="2 3">
    <name type="scientific">Planotetraspora mira</name>
    <dbReference type="NCBI Taxonomy" id="58121"/>
    <lineage>
        <taxon>Bacteria</taxon>
        <taxon>Bacillati</taxon>
        <taxon>Actinomycetota</taxon>
        <taxon>Actinomycetes</taxon>
        <taxon>Streptosporangiales</taxon>
        <taxon>Streptosporangiaceae</taxon>
        <taxon>Planotetraspora</taxon>
    </lineage>
</organism>
<keyword evidence="3" id="KW-1185">Reference proteome</keyword>
<dbReference type="EMBL" id="BOOO01000037">
    <property type="protein sequence ID" value="GII32974.1"/>
    <property type="molecule type" value="Genomic_DNA"/>
</dbReference>
<dbReference type="Gene3D" id="3.40.50.880">
    <property type="match status" value="1"/>
</dbReference>
<name>A0A8J3XAC6_9ACTN</name>
<reference evidence="2 3" key="1">
    <citation type="submission" date="2021-01" db="EMBL/GenBank/DDBJ databases">
        <title>Whole genome shotgun sequence of Planotetraspora mira NBRC 15435.</title>
        <authorList>
            <person name="Komaki H."/>
            <person name="Tamura T."/>
        </authorList>
    </citation>
    <scope>NUCLEOTIDE SEQUENCE [LARGE SCALE GENOMIC DNA]</scope>
    <source>
        <strain evidence="2 3">NBRC 15435</strain>
    </source>
</reference>
<comment type="caution">
    <text evidence="2">The sequence shown here is derived from an EMBL/GenBank/DDBJ whole genome shotgun (WGS) entry which is preliminary data.</text>
</comment>
<dbReference type="InterPro" id="IPR013738">
    <property type="entry name" value="Beta_galactosidase_Trimer"/>
</dbReference>
<accession>A0A8J3XAC6</accession>
<dbReference type="GO" id="GO:0005975">
    <property type="term" value="P:carbohydrate metabolic process"/>
    <property type="evidence" value="ECO:0007669"/>
    <property type="project" value="InterPro"/>
</dbReference>
<dbReference type="AlphaFoldDB" id="A0A8J3XAC6"/>
<evidence type="ECO:0000313" key="3">
    <source>
        <dbReference type="Proteomes" id="UP000650628"/>
    </source>
</evidence>